<evidence type="ECO:0000313" key="10">
    <source>
        <dbReference type="Proteomes" id="UP000283269"/>
    </source>
</evidence>
<evidence type="ECO:0000256" key="4">
    <source>
        <dbReference type="ARBA" id="ARBA00022840"/>
    </source>
</evidence>
<feature type="transmembrane region" description="Helical" evidence="7">
    <location>
        <begin position="36"/>
        <end position="55"/>
    </location>
</feature>
<dbReference type="PANTHER" id="PTHR24223">
    <property type="entry name" value="ATP-BINDING CASSETTE SUB-FAMILY C"/>
    <property type="match status" value="1"/>
</dbReference>
<organism evidence="9 10">
    <name type="scientific">Psilocybe cyanescens</name>
    <dbReference type="NCBI Taxonomy" id="93625"/>
    <lineage>
        <taxon>Eukaryota</taxon>
        <taxon>Fungi</taxon>
        <taxon>Dikarya</taxon>
        <taxon>Basidiomycota</taxon>
        <taxon>Agaricomycotina</taxon>
        <taxon>Agaricomycetes</taxon>
        <taxon>Agaricomycetidae</taxon>
        <taxon>Agaricales</taxon>
        <taxon>Agaricineae</taxon>
        <taxon>Strophariaceae</taxon>
        <taxon>Psilocybe</taxon>
    </lineage>
</organism>
<keyword evidence="10" id="KW-1185">Reference proteome</keyword>
<feature type="transmembrane region" description="Helical" evidence="7">
    <location>
        <begin position="138"/>
        <end position="160"/>
    </location>
</feature>
<dbReference type="Proteomes" id="UP000283269">
    <property type="component" value="Unassembled WGS sequence"/>
</dbReference>
<name>A0A409WTL6_PSICY</name>
<dbReference type="GO" id="GO:0140359">
    <property type="term" value="F:ABC-type transporter activity"/>
    <property type="evidence" value="ECO:0007669"/>
    <property type="project" value="InterPro"/>
</dbReference>
<sequence length="431" mass="48509">MYTLIVLLLTTLSVLIYIHAWTFAAYSPVAHQEHELVEWVTIVIPFIASVITPLLKPRYSSSANASLEPTASYWSLLSYSFLDPIIWLGYSSRKISQDALPPLAEFDTANVLRENSFKILDRTLSKSRRHIFLNLVKLYWSTGLRLVGLLIIQSFTVFFSPLAINRLLSYLEVGREKSAVRPWVCVSLLFLGPMVSGVVLQCLRYYSQPYGLQTRLVTQIEAILTQLVCEHALRIRMKSDAPKSTQEGSLVLGDAPRAQGANLLGKINSLITTDLANIREARDFMSLAIYIPLHVSLAIWFLYVVLGWSAFVGLAVIIALLPVPGYVASCIHKVEIIGMGKTDGRVQDVTETLNVLRMIKLFGWENKSNEKLRSSREEELGWITKRVLNMIKGISNYLIPIATMMATYATYVVTFMPPRPVYHHSNPDVQS</sequence>
<keyword evidence="3" id="KW-0547">Nucleotide-binding</keyword>
<keyword evidence="2 7" id="KW-0812">Transmembrane</keyword>
<evidence type="ECO:0000256" key="2">
    <source>
        <dbReference type="ARBA" id="ARBA00022692"/>
    </source>
</evidence>
<feature type="transmembrane region" description="Helical" evidence="7">
    <location>
        <begin position="287"/>
        <end position="305"/>
    </location>
</feature>
<dbReference type="InterPro" id="IPR036640">
    <property type="entry name" value="ABC1_TM_sf"/>
</dbReference>
<dbReference type="PROSITE" id="PS50929">
    <property type="entry name" value="ABC_TM1F"/>
    <property type="match status" value="1"/>
</dbReference>
<dbReference type="InterPro" id="IPR050173">
    <property type="entry name" value="ABC_transporter_C-like"/>
</dbReference>
<feature type="transmembrane region" description="Helical" evidence="7">
    <location>
        <begin position="394"/>
        <end position="416"/>
    </location>
</feature>
<comment type="caution">
    <text evidence="9">The sequence shown here is derived from an EMBL/GenBank/DDBJ whole genome shotgun (WGS) entry which is preliminary data.</text>
</comment>
<reference evidence="9 10" key="1">
    <citation type="journal article" date="2018" name="Evol. Lett.">
        <title>Horizontal gene cluster transfer increased hallucinogenic mushroom diversity.</title>
        <authorList>
            <person name="Reynolds H.T."/>
            <person name="Vijayakumar V."/>
            <person name="Gluck-Thaler E."/>
            <person name="Korotkin H.B."/>
            <person name="Matheny P.B."/>
            <person name="Slot J.C."/>
        </authorList>
    </citation>
    <scope>NUCLEOTIDE SEQUENCE [LARGE SCALE GENOMIC DNA]</scope>
    <source>
        <strain evidence="9 10">2631</strain>
    </source>
</reference>
<keyword evidence="5 7" id="KW-1133">Transmembrane helix</keyword>
<dbReference type="CDD" id="cd18596">
    <property type="entry name" value="ABC_6TM_VMR1_D1_like"/>
    <property type="match status" value="1"/>
</dbReference>
<protein>
    <recommendedName>
        <fullName evidence="8">ABC transmembrane type-1 domain-containing protein</fullName>
    </recommendedName>
</protein>
<evidence type="ECO:0000256" key="3">
    <source>
        <dbReference type="ARBA" id="ARBA00022741"/>
    </source>
</evidence>
<gene>
    <name evidence="9" type="ORF">CVT25_013460</name>
</gene>
<dbReference type="GO" id="GO:0016020">
    <property type="term" value="C:membrane"/>
    <property type="evidence" value="ECO:0007669"/>
    <property type="project" value="InterPro"/>
</dbReference>
<evidence type="ECO:0000256" key="1">
    <source>
        <dbReference type="ARBA" id="ARBA00022448"/>
    </source>
</evidence>
<evidence type="ECO:0000313" key="9">
    <source>
        <dbReference type="EMBL" id="PPQ81860.1"/>
    </source>
</evidence>
<evidence type="ECO:0000256" key="5">
    <source>
        <dbReference type="ARBA" id="ARBA00022989"/>
    </source>
</evidence>
<proteinExistence type="predicted"/>
<dbReference type="STRING" id="93625.A0A409WTL6"/>
<evidence type="ECO:0000259" key="8">
    <source>
        <dbReference type="PROSITE" id="PS50929"/>
    </source>
</evidence>
<dbReference type="Gene3D" id="1.20.1560.10">
    <property type="entry name" value="ABC transporter type 1, transmembrane domain"/>
    <property type="match status" value="1"/>
</dbReference>
<dbReference type="InterPro" id="IPR011527">
    <property type="entry name" value="ABC1_TM_dom"/>
</dbReference>
<accession>A0A409WTL6</accession>
<dbReference type="PANTHER" id="PTHR24223:SF356">
    <property type="entry name" value="ATP-BINDING CASSETTE TRANSPORTER ABC4"/>
    <property type="match status" value="1"/>
</dbReference>
<evidence type="ECO:0000256" key="7">
    <source>
        <dbReference type="SAM" id="Phobius"/>
    </source>
</evidence>
<dbReference type="Pfam" id="PF00664">
    <property type="entry name" value="ABC_membrane"/>
    <property type="match status" value="1"/>
</dbReference>
<feature type="domain" description="ABC transmembrane type-1" evidence="8">
    <location>
        <begin position="265"/>
        <end position="386"/>
    </location>
</feature>
<dbReference type="OrthoDB" id="6500128at2759"/>
<dbReference type="SUPFAM" id="SSF90123">
    <property type="entry name" value="ABC transporter transmembrane region"/>
    <property type="match status" value="1"/>
</dbReference>
<dbReference type="EMBL" id="NHYD01003205">
    <property type="protein sequence ID" value="PPQ81860.1"/>
    <property type="molecule type" value="Genomic_DNA"/>
</dbReference>
<evidence type="ECO:0000256" key="6">
    <source>
        <dbReference type="ARBA" id="ARBA00023136"/>
    </source>
</evidence>
<dbReference type="InParanoid" id="A0A409WTL6"/>
<keyword evidence="6 7" id="KW-0472">Membrane</keyword>
<feature type="transmembrane region" description="Helical" evidence="7">
    <location>
        <begin position="180"/>
        <end position="206"/>
    </location>
</feature>
<keyword evidence="4" id="KW-0067">ATP-binding</keyword>
<dbReference type="AlphaFoldDB" id="A0A409WTL6"/>
<feature type="transmembrane region" description="Helical" evidence="7">
    <location>
        <begin position="311"/>
        <end position="331"/>
    </location>
</feature>
<dbReference type="GO" id="GO:0005524">
    <property type="term" value="F:ATP binding"/>
    <property type="evidence" value="ECO:0007669"/>
    <property type="project" value="UniProtKB-KW"/>
</dbReference>
<keyword evidence="1" id="KW-0813">Transport</keyword>